<evidence type="ECO:0000256" key="1">
    <source>
        <dbReference type="SAM" id="MobiDB-lite"/>
    </source>
</evidence>
<evidence type="ECO:0000313" key="4">
    <source>
        <dbReference type="Proteomes" id="UP000256970"/>
    </source>
</evidence>
<name>A0A383WLY0_TETOB</name>
<proteinExistence type="predicted"/>
<feature type="region of interest" description="Disordered" evidence="1">
    <location>
        <begin position="296"/>
        <end position="323"/>
    </location>
</feature>
<accession>A0A383WLY0</accession>
<dbReference type="EMBL" id="FNXT01001293">
    <property type="protein sequence ID" value="SZX77746.1"/>
    <property type="molecule type" value="Genomic_DNA"/>
</dbReference>
<keyword evidence="4" id="KW-1185">Reference proteome</keyword>
<dbReference type="STRING" id="3088.A0A383WLY0"/>
<feature type="transmembrane region" description="Helical" evidence="2">
    <location>
        <begin position="1016"/>
        <end position="1041"/>
    </location>
</feature>
<feature type="transmembrane region" description="Helical" evidence="2">
    <location>
        <begin position="733"/>
        <end position="758"/>
    </location>
</feature>
<feature type="transmembrane region" description="Helical" evidence="2">
    <location>
        <begin position="904"/>
        <end position="925"/>
    </location>
</feature>
<sequence>MWSLVRGAEVKVRWQGFSLKQRAWLNITNQRREYEEQPLLLYALASNSGALPAGAQLQLPALSTEGGECLQETPCKLGFPPVVVLCSARGDAGKPRAAVIGATAARWNSNAGAADLSGCTLDELCSAVEEGDLDASSISQATADMLLHRAMAAGDDELLLMLVQADVCLRCSQPSLQLLLAYACQRNLLPLAETVLHCTTVEMTCVELTWLVGKLVATKNMYDVERLLASYILMRRNALSSTAAVEHALMKAATASFVSNQDALQLAKRFRAAKHALLRQLMKRYSDEQKGCAASTAAEDSGSLHAPGSDGLQLQTAHLPGSGRYQKHGNTPLALLNPLLHTVKLCLQETSYHVIGRGGGVGRFSIHDSSPYSLAMALGDSEFLGLQPVREYTRLIWRGLELHRMRRVLWQAVASAEEAAAADGPFRNNQLGTHHADAAAHDSRFCTAELVTAGAPAAGHADEQNTPDPKVGFGDSTPVRLLLSCDGEHAARAASSSFYVGAGPCAEGVESSSNSSGSLAAAVGSSWMDPNVGFNVLHNLGLAGGLGSQLVLVGAFLLHGVLVPPRALHDSSWGRWVKRMVFEVLLLVIYQLDVLVNFGLLGLLVWEYVCWLTGVPPIDVFGLRQYGISVENLVQAAFAVLVWSRALGLLTPLGSKLGAMLYILRRAAEEVAVLVPVVLVLILGFGTTLTATYHTTEPKFNALAGAMRMLGNPNDLRLSEIDDAGDGNPFLVVWGQAVTIVYIAVVSILIMSLLVAVFTNTYNPESVTAHAVVMQAESTFHYDFHVRHALPCSPVNLLHLLLAWLPRGFRSRVLPASCLKWWVIPLDGYVPQPIAGSPAMLLATGPSEVGYLAFMFLMYPLFAATGLVLLAAYVPFGVLHFALKGHTVWLEASWSEGSSTDLEGLPAAACATLAAAAAASAAAAARAQHRTSIGDLPGGQQQRRAPSFDLDPRQFSLTSAGRPSGLKPIAVPGGAFSAGPASPATQQRLHQSHAAPLQRSKPWLVTRLLQRAATMLAAAVVGMVAYVLLLVAVVLTLLYAWTTRTVFSLYCIFSPNAADSNCCMKLTRAADFWRAADVQAAFSAAKLAVGGPHMQQDQADDTHIPRQSGEVSCSVALPQAQQYIGKAALPRGPLRAAAAYSHIGSTAPAACFEGDDSSHVSSPWYSEAGGVIQAVPGALAAKAAALRAASGFDGRDIDDENVGSLEREVRQQLIGRVCWASTSGDGSSTTRL</sequence>
<feature type="transmembrane region" description="Helical" evidence="2">
    <location>
        <begin position="540"/>
        <end position="563"/>
    </location>
</feature>
<dbReference type="AlphaFoldDB" id="A0A383WLY0"/>
<gene>
    <name evidence="3" type="ORF">BQ4739_LOCUS18089</name>
</gene>
<dbReference type="Proteomes" id="UP000256970">
    <property type="component" value="Unassembled WGS sequence"/>
</dbReference>
<organism evidence="3 4">
    <name type="scientific">Tetradesmus obliquus</name>
    <name type="common">Green alga</name>
    <name type="synonym">Acutodesmus obliquus</name>
    <dbReference type="NCBI Taxonomy" id="3088"/>
    <lineage>
        <taxon>Eukaryota</taxon>
        <taxon>Viridiplantae</taxon>
        <taxon>Chlorophyta</taxon>
        <taxon>core chlorophytes</taxon>
        <taxon>Chlorophyceae</taxon>
        <taxon>CS clade</taxon>
        <taxon>Sphaeropleales</taxon>
        <taxon>Scenedesmaceae</taxon>
        <taxon>Tetradesmus</taxon>
    </lineage>
</organism>
<evidence type="ECO:0000256" key="2">
    <source>
        <dbReference type="SAM" id="Phobius"/>
    </source>
</evidence>
<evidence type="ECO:0008006" key="5">
    <source>
        <dbReference type="Google" id="ProtNLM"/>
    </source>
</evidence>
<feature type="transmembrane region" description="Helical" evidence="2">
    <location>
        <begin position="849"/>
        <end position="874"/>
    </location>
</feature>
<feature type="transmembrane region" description="Helical" evidence="2">
    <location>
        <begin position="671"/>
        <end position="693"/>
    </location>
</feature>
<evidence type="ECO:0000313" key="3">
    <source>
        <dbReference type="EMBL" id="SZX77746.1"/>
    </source>
</evidence>
<protein>
    <recommendedName>
        <fullName evidence="5">Ion transport domain-containing protein</fullName>
    </recommendedName>
</protein>
<keyword evidence="2" id="KW-1133">Transmembrane helix</keyword>
<feature type="transmembrane region" description="Helical" evidence="2">
    <location>
        <begin position="584"/>
        <end position="606"/>
    </location>
</feature>
<keyword evidence="2" id="KW-0812">Transmembrane</keyword>
<keyword evidence="2" id="KW-0472">Membrane</keyword>
<reference evidence="3 4" key="1">
    <citation type="submission" date="2016-10" db="EMBL/GenBank/DDBJ databases">
        <authorList>
            <person name="Cai Z."/>
        </authorList>
    </citation>
    <scope>NUCLEOTIDE SEQUENCE [LARGE SCALE GENOMIC DNA]</scope>
</reference>